<keyword evidence="1" id="KW-0472">Membrane</keyword>
<evidence type="ECO:0000256" key="1">
    <source>
        <dbReference type="SAM" id="Phobius"/>
    </source>
</evidence>
<name>A0ABN2MVA9_9PSEU</name>
<dbReference type="EMBL" id="BAAAQK010000005">
    <property type="protein sequence ID" value="GAA1839291.1"/>
    <property type="molecule type" value="Genomic_DNA"/>
</dbReference>
<organism evidence="2 3">
    <name type="scientific">Pseudonocardia ailaonensis</name>
    <dbReference type="NCBI Taxonomy" id="367279"/>
    <lineage>
        <taxon>Bacteria</taxon>
        <taxon>Bacillati</taxon>
        <taxon>Actinomycetota</taxon>
        <taxon>Actinomycetes</taxon>
        <taxon>Pseudonocardiales</taxon>
        <taxon>Pseudonocardiaceae</taxon>
        <taxon>Pseudonocardia</taxon>
    </lineage>
</organism>
<evidence type="ECO:0000313" key="3">
    <source>
        <dbReference type="Proteomes" id="UP001500449"/>
    </source>
</evidence>
<feature type="transmembrane region" description="Helical" evidence="1">
    <location>
        <begin position="21"/>
        <end position="45"/>
    </location>
</feature>
<evidence type="ECO:0000313" key="2">
    <source>
        <dbReference type="EMBL" id="GAA1839291.1"/>
    </source>
</evidence>
<keyword evidence="1" id="KW-1133">Transmembrane helix</keyword>
<gene>
    <name evidence="2" type="ORF">GCM10009836_17950</name>
</gene>
<keyword evidence="1" id="KW-0812">Transmembrane</keyword>
<protein>
    <recommendedName>
        <fullName evidence="4">Secreted protein</fullName>
    </recommendedName>
</protein>
<reference evidence="2 3" key="1">
    <citation type="journal article" date="2019" name="Int. J. Syst. Evol. Microbiol.">
        <title>The Global Catalogue of Microorganisms (GCM) 10K type strain sequencing project: providing services to taxonomists for standard genome sequencing and annotation.</title>
        <authorList>
            <consortium name="The Broad Institute Genomics Platform"/>
            <consortium name="The Broad Institute Genome Sequencing Center for Infectious Disease"/>
            <person name="Wu L."/>
            <person name="Ma J."/>
        </authorList>
    </citation>
    <scope>NUCLEOTIDE SEQUENCE [LARGE SCALE GENOMIC DNA]</scope>
    <source>
        <strain evidence="2 3">JCM 16009</strain>
    </source>
</reference>
<accession>A0ABN2MVA9</accession>
<sequence length="216" mass="21932">MARRIGGRGGGSDKGSSGSTSLLIALGIVFVATTGGGAAAIGSALSSGGASVSSGASSGARSGARVNSRNSNTVEARIVRQGVRVAGKITDDSADCVGNSYGQVQDFFCTNPCTALHRASFELRDSKGDAAIVAVSWAEMPTEAGARALKQLMDRPGTGNVTELSRERGKYRSVRYTGDAYASRQDGTVVTNAQAEPVARGWAGLALATIVTNAAE</sequence>
<keyword evidence="3" id="KW-1185">Reference proteome</keyword>
<dbReference type="Proteomes" id="UP001500449">
    <property type="component" value="Unassembled WGS sequence"/>
</dbReference>
<evidence type="ECO:0008006" key="4">
    <source>
        <dbReference type="Google" id="ProtNLM"/>
    </source>
</evidence>
<comment type="caution">
    <text evidence="2">The sequence shown here is derived from an EMBL/GenBank/DDBJ whole genome shotgun (WGS) entry which is preliminary data.</text>
</comment>
<proteinExistence type="predicted"/>